<proteinExistence type="predicted"/>
<reference evidence="1 2" key="1">
    <citation type="submission" date="2021-12" db="EMBL/GenBank/DDBJ databases">
        <title>Characterization of bacteriophage vB_SmaM_Ps15 infective to Stenotrophomonas maltophila clinical ocular isolates.</title>
        <authorList>
            <person name="Damnjanovic D."/>
            <person name="Vazquez-Campos X."/>
            <person name="Elliott L."/>
            <person name="Willcox M."/>
            <person name="Bridge W.J."/>
        </authorList>
    </citation>
    <scope>NUCLEOTIDE SEQUENCE [LARGE SCALE GENOMIC DNA]</scope>
</reference>
<keyword evidence="2" id="KW-1185">Reference proteome</keyword>
<dbReference type="EMBL" id="OL702939">
    <property type="protein sequence ID" value="UMO77206.1"/>
    <property type="molecule type" value="Genomic_DNA"/>
</dbReference>
<dbReference type="Proteomes" id="UP000829466">
    <property type="component" value="Segment"/>
</dbReference>
<accession>A0AAE9JV79</accession>
<name>A0AAE9JV79_9CAUD</name>
<evidence type="ECO:0000313" key="1">
    <source>
        <dbReference type="EMBL" id="UMO77206.1"/>
    </source>
</evidence>
<protein>
    <submittedName>
        <fullName evidence="1">Uncharacterized protein</fullName>
    </submittedName>
</protein>
<evidence type="ECO:0000313" key="2">
    <source>
        <dbReference type="Proteomes" id="UP000829466"/>
    </source>
</evidence>
<sequence length="85" mass="9738">MRSTDAIARFIRSQYPSAVVEVKDGHIVVDMNESSTNSIWAEAYDDLLEVFNKDSDIRTISGCYTVGIHKVDPYFSFAFTFYQTR</sequence>
<gene>
    <name evidence="1" type="ORF">SmaMPs15_000055</name>
</gene>
<organism evidence="1 2">
    <name type="scientific">Stenotrophomonas maltophilia phage vB_SmaM_Ps15</name>
    <dbReference type="NCBI Taxonomy" id="3071007"/>
    <lineage>
        <taxon>Viruses</taxon>
        <taxon>Duplodnaviria</taxon>
        <taxon>Heunggongvirae</taxon>
        <taxon>Uroviricota</taxon>
        <taxon>Caudoviricetes</taxon>
        <taxon>Menderavirus</taxon>
        <taxon>Menderavirus Ps15</taxon>
    </lineage>
</organism>